<dbReference type="Proteomes" id="UP001295469">
    <property type="component" value="Chromosome A01"/>
</dbReference>
<reference evidence="2 3" key="1">
    <citation type="journal article" date="2014" name="Science">
        <title>Plant genetics. Early allopolyploid evolution in the post-Neolithic Brassica napus oilseed genome.</title>
        <authorList>
            <person name="Chalhoub B."/>
            <person name="Denoeud F."/>
            <person name="Liu S."/>
            <person name="Parkin I.A."/>
            <person name="Tang H."/>
            <person name="Wang X."/>
            <person name="Chiquet J."/>
            <person name="Belcram H."/>
            <person name="Tong C."/>
            <person name="Samans B."/>
            <person name="Correa M."/>
            <person name="Da Silva C."/>
            <person name="Just J."/>
            <person name="Falentin C."/>
            <person name="Koh C.S."/>
            <person name="Le Clainche I."/>
            <person name="Bernard M."/>
            <person name="Bento P."/>
            <person name="Noel B."/>
            <person name="Labadie K."/>
            <person name="Alberti A."/>
            <person name="Charles M."/>
            <person name="Arnaud D."/>
            <person name="Guo H."/>
            <person name="Daviaud C."/>
            <person name="Alamery S."/>
            <person name="Jabbari K."/>
            <person name="Zhao M."/>
            <person name="Edger P.P."/>
            <person name="Chelaifa H."/>
            <person name="Tack D."/>
            <person name="Lassalle G."/>
            <person name="Mestiri I."/>
            <person name="Schnel N."/>
            <person name="Le Paslier M.C."/>
            <person name="Fan G."/>
            <person name="Renault V."/>
            <person name="Bayer P.E."/>
            <person name="Golicz A.A."/>
            <person name="Manoli S."/>
            <person name="Lee T.H."/>
            <person name="Thi V.H."/>
            <person name="Chalabi S."/>
            <person name="Hu Q."/>
            <person name="Fan C."/>
            <person name="Tollenaere R."/>
            <person name="Lu Y."/>
            <person name="Battail C."/>
            <person name="Shen J."/>
            <person name="Sidebottom C.H."/>
            <person name="Wang X."/>
            <person name="Canaguier A."/>
            <person name="Chauveau A."/>
            <person name="Berard A."/>
            <person name="Deniot G."/>
            <person name="Guan M."/>
            <person name="Liu Z."/>
            <person name="Sun F."/>
            <person name="Lim Y.P."/>
            <person name="Lyons E."/>
            <person name="Town C.D."/>
            <person name="Bancroft I."/>
            <person name="Wang X."/>
            <person name="Meng J."/>
            <person name="Ma J."/>
            <person name="Pires J.C."/>
            <person name="King G.J."/>
            <person name="Brunel D."/>
            <person name="Delourme R."/>
            <person name="Renard M."/>
            <person name="Aury J.M."/>
            <person name="Adams K.L."/>
            <person name="Batley J."/>
            <person name="Snowdon R.J."/>
            <person name="Tost J."/>
            <person name="Edwards D."/>
            <person name="Zhou Y."/>
            <person name="Hua W."/>
            <person name="Sharpe A.G."/>
            <person name="Paterson A.H."/>
            <person name="Guan C."/>
            <person name="Wincker P."/>
        </authorList>
    </citation>
    <scope>NUCLEOTIDE SEQUENCE [LARGE SCALE GENOMIC DNA]</scope>
    <source>
        <strain evidence="3">cv. Darmor-bzh</strain>
    </source>
</reference>
<keyword evidence="3" id="KW-1185">Reference proteome</keyword>
<dbReference type="EMBL" id="LK033150">
    <property type="protein sequence ID" value="CDY52999.1"/>
    <property type="molecule type" value="Genomic_DNA"/>
</dbReference>
<reference evidence="2" key="2">
    <citation type="submission" date="2014-06" db="EMBL/GenBank/DDBJ databases">
        <authorList>
            <person name="Genoscope - CEA"/>
        </authorList>
    </citation>
    <scope>NUCLEOTIDE SEQUENCE</scope>
</reference>
<organism evidence="2 3">
    <name type="scientific">Brassica napus</name>
    <name type="common">Rape</name>
    <dbReference type="NCBI Taxonomy" id="3708"/>
    <lineage>
        <taxon>Eukaryota</taxon>
        <taxon>Viridiplantae</taxon>
        <taxon>Streptophyta</taxon>
        <taxon>Embryophyta</taxon>
        <taxon>Tracheophyta</taxon>
        <taxon>Spermatophyta</taxon>
        <taxon>Magnoliopsida</taxon>
        <taxon>eudicotyledons</taxon>
        <taxon>Gunneridae</taxon>
        <taxon>Pentapetalae</taxon>
        <taxon>rosids</taxon>
        <taxon>malvids</taxon>
        <taxon>Brassicales</taxon>
        <taxon>Brassicaceae</taxon>
        <taxon>Brassiceae</taxon>
        <taxon>Brassica</taxon>
    </lineage>
</organism>
<gene>
    <name evidence="2" type="primary">BnaAnng11930D</name>
    <name evidence="1" type="ORF">DARMORV10_A01P19000.1</name>
    <name evidence="2" type="ORF">GSBRNA2T00008292001</name>
</gene>
<proteinExistence type="predicted"/>
<reference evidence="1" key="3">
    <citation type="submission" date="2021-01" db="EMBL/GenBank/DDBJ databases">
        <authorList>
            <consortium name="Genoscope - CEA"/>
            <person name="William W."/>
        </authorList>
    </citation>
    <scope>NUCLEOTIDE SEQUENCE</scope>
</reference>
<name>A0A078IU63_BRANA</name>
<dbReference type="PaxDb" id="3708-A0A078IU63"/>
<dbReference type="OMA" id="QNCIPEV"/>
<dbReference type="AlphaFoldDB" id="A0A078IU63"/>
<evidence type="ECO:0000313" key="2">
    <source>
        <dbReference type="EMBL" id="CDY52999.1"/>
    </source>
</evidence>
<dbReference type="SMR" id="A0A078IU63"/>
<evidence type="ECO:0000313" key="1">
    <source>
        <dbReference type="EMBL" id="CAF2150343.1"/>
    </source>
</evidence>
<evidence type="ECO:0000313" key="3">
    <source>
        <dbReference type="Proteomes" id="UP000028999"/>
    </source>
</evidence>
<dbReference type="Gramene" id="CDY52999">
    <property type="protein sequence ID" value="CDY52999"/>
    <property type="gene ID" value="GSBRNA2T00008292001"/>
</dbReference>
<dbReference type="STRING" id="3708.A0A078IU63"/>
<accession>A0A078IU63</accession>
<protein>
    <submittedName>
        <fullName evidence="1">(rape) hypothetical protein</fullName>
    </submittedName>
    <submittedName>
        <fullName evidence="2">BnaAnng11930D protein</fullName>
    </submittedName>
</protein>
<dbReference type="Proteomes" id="UP000028999">
    <property type="component" value="Unassembled WGS sequence"/>
</dbReference>
<dbReference type="EMBL" id="HG994355">
    <property type="protein sequence ID" value="CAF2150343.1"/>
    <property type="molecule type" value="Genomic_DNA"/>
</dbReference>
<sequence length="90" mass="9849">MREIMIKEASSCDLKELVAKFIPESIGKDIEKANSGHLPSSECFHPLSQDPKFDLGKKLKEALHGDYTAVDVGVKVDRPAVEEPTEIIGA</sequence>